<evidence type="ECO:0000256" key="3">
    <source>
        <dbReference type="ARBA" id="ARBA00023125"/>
    </source>
</evidence>
<evidence type="ECO:0000256" key="1">
    <source>
        <dbReference type="ARBA" id="ARBA00022491"/>
    </source>
</evidence>
<dbReference type="InterPro" id="IPR009061">
    <property type="entry name" value="DNA-bd_dom_put_sf"/>
</dbReference>
<keyword evidence="3" id="KW-0238">DNA-binding</keyword>
<protein>
    <recommendedName>
        <fullName evidence="5">HTH merR-type domain-containing protein</fullName>
    </recommendedName>
</protein>
<gene>
    <name evidence="6" type="ORF">METZ01_LOCUS390708</name>
</gene>
<dbReference type="InterPro" id="IPR047057">
    <property type="entry name" value="MerR_fam"/>
</dbReference>
<dbReference type="InterPro" id="IPR000551">
    <property type="entry name" value="MerR-type_HTH_dom"/>
</dbReference>
<dbReference type="AlphaFoldDB" id="A0A382UUD6"/>
<evidence type="ECO:0000259" key="5">
    <source>
        <dbReference type="PROSITE" id="PS50937"/>
    </source>
</evidence>
<organism evidence="6">
    <name type="scientific">marine metagenome</name>
    <dbReference type="NCBI Taxonomy" id="408172"/>
    <lineage>
        <taxon>unclassified sequences</taxon>
        <taxon>metagenomes</taxon>
        <taxon>ecological metagenomes</taxon>
    </lineage>
</organism>
<proteinExistence type="predicted"/>
<feature type="domain" description="HTH merR-type" evidence="5">
    <location>
        <begin position="4"/>
        <end position="73"/>
    </location>
</feature>
<accession>A0A382UUD6</accession>
<dbReference type="SMART" id="SM00422">
    <property type="entry name" value="HTH_MERR"/>
    <property type="match status" value="1"/>
</dbReference>
<sequence>MQNTLGINVISNVCGVMPHTIRTWEKRYKIFSPDRSEGGQRLYSEDDLVKAKLIVSLREQGYSISSLASQSLQDLRSFLITDDRKSFESNKMLTSVGTKNLLRHLANFNIDLIASEMQRLRINIGAKEFIFEIVLPVMHAIEKMVAKEKYSVTQEHIISTIIRYQLGQINLSNVG</sequence>
<name>A0A382UUD6_9ZZZZ</name>
<evidence type="ECO:0000256" key="4">
    <source>
        <dbReference type="ARBA" id="ARBA00023163"/>
    </source>
</evidence>
<feature type="non-terminal residue" evidence="6">
    <location>
        <position position="175"/>
    </location>
</feature>
<dbReference type="Pfam" id="PF13411">
    <property type="entry name" value="MerR_1"/>
    <property type="match status" value="1"/>
</dbReference>
<dbReference type="PANTHER" id="PTHR30204">
    <property type="entry name" value="REDOX-CYCLING DRUG-SENSING TRANSCRIPTIONAL ACTIVATOR SOXR"/>
    <property type="match status" value="1"/>
</dbReference>
<dbReference type="Pfam" id="PF02607">
    <property type="entry name" value="B12-binding_2"/>
    <property type="match status" value="1"/>
</dbReference>
<keyword evidence="2" id="KW-0805">Transcription regulation</keyword>
<evidence type="ECO:0000313" key="6">
    <source>
        <dbReference type="EMBL" id="SVD37854.1"/>
    </source>
</evidence>
<dbReference type="CDD" id="cd01104">
    <property type="entry name" value="HTH_MlrA-CarA"/>
    <property type="match status" value="1"/>
</dbReference>
<dbReference type="Gene3D" id="1.10.1660.10">
    <property type="match status" value="1"/>
</dbReference>
<dbReference type="Gene3D" id="1.10.1240.10">
    <property type="entry name" value="Methionine synthase domain"/>
    <property type="match status" value="1"/>
</dbReference>
<evidence type="ECO:0000256" key="2">
    <source>
        <dbReference type="ARBA" id="ARBA00023015"/>
    </source>
</evidence>
<dbReference type="GO" id="GO:0003677">
    <property type="term" value="F:DNA binding"/>
    <property type="evidence" value="ECO:0007669"/>
    <property type="project" value="UniProtKB-KW"/>
</dbReference>
<keyword evidence="4" id="KW-0804">Transcription</keyword>
<dbReference type="SUPFAM" id="SSF46955">
    <property type="entry name" value="Putative DNA-binding domain"/>
    <property type="match status" value="1"/>
</dbReference>
<dbReference type="InterPro" id="IPR003759">
    <property type="entry name" value="Cbl-bd_cap"/>
</dbReference>
<keyword evidence="1" id="KW-0678">Repressor</keyword>
<dbReference type="InterPro" id="IPR036594">
    <property type="entry name" value="Meth_synthase_dom"/>
</dbReference>
<reference evidence="6" key="1">
    <citation type="submission" date="2018-05" db="EMBL/GenBank/DDBJ databases">
        <authorList>
            <person name="Lanie J.A."/>
            <person name="Ng W.-L."/>
            <person name="Kazmierczak K.M."/>
            <person name="Andrzejewski T.M."/>
            <person name="Davidsen T.M."/>
            <person name="Wayne K.J."/>
            <person name="Tettelin H."/>
            <person name="Glass J.I."/>
            <person name="Rusch D."/>
            <person name="Podicherti R."/>
            <person name="Tsui H.-C.T."/>
            <person name="Winkler M.E."/>
        </authorList>
    </citation>
    <scope>NUCLEOTIDE SEQUENCE</scope>
</reference>
<dbReference type="PANTHER" id="PTHR30204:SF69">
    <property type="entry name" value="MERR-FAMILY TRANSCRIPTIONAL REGULATOR"/>
    <property type="match status" value="1"/>
</dbReference>
<dbReference type="GO" id="GO:0003700">
    <property type="term" value="F:DNA-binding transcription factor activity"/>
    <property type="evidence" value="ECO:0007669"/>
    <property type="project" value="InterPro"/>
</dbReference>
<dbReference type="PROSITE" id="PS50937">
    <property type="entry name" value="HTH_MERR_2"/>
    <property type="match status" value="1"/>
</dbReference>
<dbReference type="EMBL" id="UINC01146873">
    <property type="protein sequence ID" value="SVD37854.1"/>
    <property type="molecule type" value="Genomic_DNA"/>
</dbReference>